<dbReference type="KEGG" id="smt:Smal_2103"/>
<dbReference type="OrthoDB" id="7188532at2"/>
<sequence>MSVFINGRTTPQTSQLGPRSRHVLGLIDGGHQWLQWAIDSPEHRYSFADEGALLDGIQQGLHGSRLAWLPQVGLQVSPIKLLSLDNDDLDVLRRQEHGEHNRLLANEVQEVLDKYDLLTNTALMTFRPFLAAIGAGTAPLLQQLDFREALQLHELASEQRGAADAGETQAEAARFALLHARRPIEFVDYFHFYRLVASGGGSAERRIEDATELLRALLPMLLGSLDGPQLPQLPSPEQVRSAIAATLDAQRQIGYPRISLAAQQAALCLDRGAGDLLGQAHAHLRSRVHRQLDAAQAFLKEHPVAGGKLGQDGASVQFRIEGRHQEARVQVEDNVITLLGYRRFLADAGSPAMVGYLAGEL</sequence>
<dbReference type="Proteomes" id="UP000001867">
    <property type="component" value="Chromosome"/>
</dbReference>
<dbReference type="STRING" id="391008.Smal_2103"/>
<evidence type="ECO:0000313" key="1">
    <source>
        <dbReference type="EMBL" id="ACF51807.1"/>
    </source>
</evidence>
<name>B4SK89_STRM5</name>
<accession>B4SK89</accession>
<gene>
    <name evidence="1" type="ordered locus">Smal_2103</name>
</gene>
<dbReference type="HOGENOM" id="CLU_778326_0_0_6"/>
<dbReference type="eggNOG" id="ENOG502ZCGI">
    <property type="taxonomic scope" value="Bacteria"/>
</dbReference>
<reference evidence="1 2" key="1">
    <citation type="submission" date="2008-06" db="EMBL/GenBank/DDBJ databases">
        <title>Complete sequence of Stenotrophomonas maltophilia R551-3.</title>
        <authorList>
            <consortium name="US DOE Joint Genome Institute"/>
            <person name="Lucas S."/>
            <person name="Copeland A."/>
            <person name="Lapidus A."/>
            <person name="Glavina del Rio T."/>
            <person name="Dalin E."/>
            <person name="Tice H."/>
            <person name="Pitluck S."/>
            <person name="Chain P."/>
            <person name="Malfatti S."/>
            <person name="Shin M."/>
            <person name="Vergez L."/>
            <person name="Lang D."/>
            <person name="Schmutz J."/>
            <person name="Larimer F."/>
            <person name="Land M."/>
            <person name="Hauser L."/>
            <person name="Kyrpides N."/>
            <person name="Mikhailova N."/>
            <person name="Taghavi S."/>
            <person name="Monchy S."/>
            <person name="Newman L."/>
            <person name="Vangronsveld J."/>
            <person name="van der Lelie D."/>
            <person name="Richardson P."/>
        </authorList>
    </citation>
    <scope>NUCLEOTIDE SEQUENCE [LARGE SCALE GENOMIC DNA]</scope>
    <source>
        <strain evidence="1 2">R551-3</strain>
    </source>
</reference>
<dbReference type="AlphaFoldDB" id="B4SK89"/>
<protein>
    <submittedName>
        <fullName evidence="1">Uncharacterized protein</fullName>
    </submittedName>
</protein>
<dbReference type="EMBL" id="CP001111">
    <property type="protein sequence ID" value="ACF51807.1"/>
    <property type="molecule type" value="Genomic_DNA"/>
</dbReference>
<proteinExistence type="predicted"/>
<organism evidence="1 2">
    <name type="scientific">Stenotrophomonas maltophilia (strain R551-3)</name>
    <dbReference type="NCBI Taxonomy" id="391008"/>
    <lineage>
        <taxon>Bacteria</taxon>
        <taxon>Pseudomonadati</taxon>
        <taxon>Pseudomonadota</taxon>
        <taxon>Gammaproteobacteria</taxon>
        <taxon>Lysobacterales</taxon>
        <taxon>Lysobacteraceae</taxon>
        <taxon>Stenotrophomonas</taxon>
        <taxon>Stenotrophomonas maltophilia group</taxon>
    </lineage>
</organism>
<evidence type="ECO:0000313" key="2">
    <source>
        <dbReference type="Proteomes" id="UP000001867"/>
    </source>
</evidence>
<dbReference type="RefSeq" id="WP_012511153.1">
    <property type="nucleotide sequence ID" value="NC_011071.1"/>
</dbReference>